<comment type="caution">
    <text evidence="2">The sequence shown here is derived from an EMBL/GenBank/DDBJ whole genome shotgun (WGS) entry which is preliminary data.</text>
</comment>
<evidence type="ECO:0000256" key="1">
    <source>
        <dbReference type="SAM" id="MobiDB-lite"/>
    </source>
</evidence>
<organism evidence="2 3">
    <name type="scientific">Streptomyces toyocaensis</name>
    <dbReference type="NCBI Taxonomy" id="55952"/>
    <lineage>
        <taxon>Bacteria</taxon>
        <taxon>Bacillati</taxon>
        <taxon>Actinomycetota</taxon>
        <taxon>Actinomycetes</taxon>
        <taxon>Kitasatosporales</taxon>
        <taxon>Streptomycetaceae</taxon>
        <taxon>Streptomyces</taxon>
    </lineage>
</organism>
<dbReference type="AlphaFoldDB" id="A0A081XHH0"/>
<dbReference type="RefSeq" id="WP_037941211.1">
    <property type="nucleotide sequence ID" value="NZ_JBFADL010000096.1"/>
</dbReference>
<dbReference type="OrthoDB" id="4279056at2"/>
<feature type="region of interest" description="Disordered" evidence="1">
    <location>
        <begin position="175"/>
        <end position="208"/>
    </location>
</feature>
<protein>
    <submittedName>
        <fullName evidence="2">Uncharacterized protein</fullName>
    </submittedName>
</protein>
<evidence type="ECO:0000313" key="3">
    <source>
        <dbReference type="Proteomes" id="UP000028341"/>
    </source>
</evidence>
<proteinExistence type="predicted"/>
<accession>A0A081XHH0</accession>
<keyword evidence="3" id="KW-1185">Reference proteome</keyword>
<evidence type="ECO:0000313" key="2">
    <source>
        <dbReference type="EMBL" id="KES02993.1"/>
    </source>
</evidence>
<dbReference type="EMBL" id="JFCB01000056">
    <property type="protein sequence ID" value="KES02993.1"/>
    <property type="molecule type" value="Genomic_DNA"/>
</dbReference>
<sequence length="255" mass="28405">MLRAIAPDGDAPEPAAWLIPEGGGTEWTTSPQSIEPVAILGPSPLKGRRHVVQWSGAYRPRPKVLFDCKLCPGRGTDAEVGGVGERLVRWKVCRSCDFWLTCVGYRALGDQDSDGRRVLRVAGRHYMTWTEKQGCPPEIGYTSRSDLPYFLLEDEIVRNARWLWLMGSIPERFRERLPETTPASSSPDRQPRSRPPGSNTTSVSRLGTDTFVGAVSGYRIQDGDFQRTPDCCLDTQRPRPAGNQDGQILRPPAER</sequence>
<dbReference type="Proteomes" id="UP000028341">
    <property type="component" value="Unassembled WGS sequence"/>
</dbReference>
<name>A0A081XHH0_STRTO</name>
<reference evidence="2 3" key="1">
    <citation type="submission" date="2014-02" db="EMBL/GenBank/DDBJ databases">
        <title>The genome announcement of Streptomyces toyocaensis NRRL15009.</title>
        <authorList>
            <person name="Hong H.-J."/>
            <person name="Kwun M.J."/>
        </authorList>
    </citation>
    <scope>NUCLEOTIDE SEQUENCE [LARGE SCALE GENOMIC DNA]</scope>
    <source>
        <strain evidence="2 3">NRRL 15009</strain>
    </source>
</reference>
<gene>
    <name evidence="2" type="ORF">BU52_32930</name>
</gene>
<feature type="region of interest" description="Disordered" evidence="1">
    <location>
        <begin position="222"/>
        <end position="255"/>
    </location>
</feature>